<dbReference type="EMBL" id="BGZK01000214">
    <property type="protein sequence ID" value="GBP28978.1"/>
    <property type="molecule type" value="Genomic_DNA"/>
</dbReference>
<feature type="compositionally biased region" description="Polar residues" evidence="1">
    <location>
        <begin position="69"/>
        <end position="85"/>
    </location>
</feature>
<evidence type="ECO:0000313" key="3">
    <source>
        <dbReference type="Proteomes" id="UP000299102"/>
    </source>
</evidence>
<dbReference type="AlphaFoldDB" id="A0A4C1URA4"/>
<sequence>MTRWATLALACNLFKRRITSESYPELYFVRHNRNKSRSIELIRRQRALRPEEQQPPYVRANQRSRRAAVNSTPHPRTNRITYGRK</sequence>
<gene>
    <name evidence="2" type="ORF">EVAR_83878_1</name>
</gene>
<keyword evidence="3" id="KW-1185">Reference proteome</keyword>
<dbReference type="Proteomes" id="UP000299102">
    <property type="component" value="Unassembled WGS sequence"/>
</dbReference>
<reference evidence="2 3" key="1">
    <citation type="journal article" date="2019" name="Commun. Biol.">
        <title>The bagworm genome reveals a unique fibroin gene that provides high tensile strength.</title>
        <authorList>
            <person name="Kono N."/>
            <person name="Nakamura H."/>
            <person name="Ohtoshi R."/>
            <person name="Tomita M."/>
            <person name="Numata K."/>
            <person name="Arakawa K."/>
        </authorList>
    </citation>
    <scope>NUCLEOTIDE SEQUENCE [LARGE SCALE GENOMIC DNA]</scope>
</reference>
<evidence type="ECO:0000313" key="2">
    <source>
        <dbReference type="EMBL" id="GBP28978.1"/>
    </source>
</evidence>
<accession>A0A4C1URA4</accession>
<feature type="region of interest" description="Disordered" evidence="1">
    <location>
        <begin position="45"/>
        <end position="85"/>
    </location>
</feature>
<organism evidence="2 3">
    <name type="scientific">Eumeta variegata</name>
    <name type="common">Bagworm moth</name>
    <name type="synonym">Eumeta japonica</name>
    <dbReference type="NCBI Taxonomy" id="151549"/>
    <lineage>
        <taxon>Eukaryota</taxon>
        <taxon>Metazoa</taxon>
        <taxon>Ecdysozoa</taxon>
        <taxon>Arthropoda</taxon>
        <taxon>Hexapoda</taxon>
        <taxon>Insecta</taxon>
        <taxon>Pterygota</taxon>
        <taxon>Neoptera</taxon>
        <taxon>Endopterygota</taxon>
        <taxon>Lepidoptera</taxon>
        <taxon>Glossata</taxon>
        <taxon>Ditrysia</taxon>
        <taxon>Tineoidea</taxon>
        <taxon>Psychidae</taxon>
        <taxon>Oiketicinae</taxon>
        <taxon>Eumeta</taxon>
    </lineage>
</organism>
<protein>
    <submittedName>
        <fullName evidence="2">Uncharacterized protein</fullName>
    </submittedName>
</protein>
<comment type="caution">
    <text evidence="2">The sequence shown here is derived from an EMBL/GenBank/DDBJ whole genome shotgun (WGS) entry which is preliminary data.</text>
</comment>
<evidence type="ECO:0000256" key="1">
    <source>
        <dbReference type="SAM" id="MobiDB-lite"/>
    </source>
</evidence>
<name>A0A4C1URA4_EUMVA</name>
<proteinExistence type="predicted"/>